<dbReference type="Pfam" id="PF00501">
    <property type="entry name" value="AMP-binding"/>
    <property type="match status" value="1"/>
</dbReference>
<dbReference type="InterPro" id="IPR025110">
    <property type="entry name" value="AMP-bd_C"/>
</dbReference>
<comment type="caution">
    <text evidence="3">The sequence shown here is derived from an EMBL/GenBank/DDBJ whole genome shotgun (WGS) entry which is preliminary data.</text>
</comment>
<feature type="domain" description="AMP-binding enzyme C-terminal" evidence="2">
    <location>
        <begin position="419"/>
        <end position="494"/>
    </location>
</feature>
<keyword evidence="4" id="KW-1185">Reference proteome</keyword>
<proteinExistence type="predicted"/>
<sequence length="501" mass="53813">MLNLAVILRESAVAHPAAPALIFEGHKISYGELDARSDAVAAALTAQGVRPGDRIALQLPNVPDFPVAYYGILKAGAIVVPLNVMLRAPEIAYQLADSGARVLITWSALLDEAAKGAAEAGLTELYAAGPAPSGAARPFAELTAPCPGPLPLADRDAGDVAAIVYTSGTTGRPKGAELTNLQLYMNADIPGRLFDLRRDDVVITVLPLFHVFGMSSTMNVGIRFGAALSLVPRFTPEAVLTTITRDRATVFDGVPTMFAALLAHPDTAEYDTSSLRVCISGGDAIAARVIDGFEQRFGVPILEGYGMTETAATITFNPTPQDRRVYSVGRPVWGVEVQVWDPDGHPLPPGREHLGELVTRGYHTMRGYHGDPAATAEAFQGGWFHTGDLGYADTDGYLFIVDRKKEIIIRGGYNVYPREVEEVLHQHPDVLTAAVIGIPDERLGQEVKAFVVTRPGRPQDADAVVAHCRERLAAYKYPRVVEFRDSLPLSGAGKVLKKVLH</sequence>
<dbReference type="RefSeq" id="WP_067706142.1">
    <property type="nucleotide sequence ID" value="NZ_LLZH01000331.1"/>
</dbReference>
<dbReference type="GO" id="GO:0016877">
    <property type="term" value="F:ligase activity, forming carbon-sulfur bonds"/>
    <property type="evidence" value="ECO:0007669"/>
    <property type="project" value="UniProtKB-ARBA"/>
</dbReference>
<dbReference type="SUPFAM" id="SSF56801">
    <property type="entry name" value="Acetyl-CoA synthetase-like"/>
    <property type="match status" value="1"/>
</dbReference>
<dbReference type="AlphaFoldDB" id="A0A101JB21"/>
<dbReference type="CDD" id="cd05936">
    <property type="entry name" value="FC-FACS_FadD_like"/>
    <property type="match status" value="1"/>
</dbReference>
<dbReference type="EMBL" id="LLZH01000331">
    <property type="protein sequence ID" value="KUL23510.1"/>
    <property type="molecule type" value="Genomic_DNA"/>
</dbReference>
<dbReference type="Gene3D" id="3.40.50.12780">
    <property type="entry name" value="N-terminal domain of ligase-like"/>
    <property type="match status" value="1"/>
</dbReference>
<evidence type="ECO:0000313" key="3">
    <source>
        <dbReference type="EMBL" id="KUL23510.1"/>
    </source>
</evidence>
<dbReference type="PANTHER" id="PTHR43767">
    <property type="entry name" value="LONG-CHAIN-FATTY-ACID--COA LIGASE"/>
    <property type="match status" value="1"/>
</dbReference>
<dbReference type="InterPro" id="IPR000873">
    <property type="entry name" value="AMP-dep_synth/lig_dom"/>
</dbReference>
<dbReference type="InterPro" id="IPR045851">
    <property type="entry name" value="AMP-bd_C_sf"/>
</dbReference>
<dbReference type="PANTHER" id="PTHR43767:SF12">
    <property type="entry name" value="AMP-DEPENDENT SYNTHETASE AND LIGASE"/>
    <property type="match status" value="1"/>
</dbReference>
<evidence type="ECO:0000259" key="1">
    <source>
        <dbReference type="Pfam" id="PF00501"/>
    </source>
</evidence>
<gene>
    <name evidence="3" type="ORF">ADL15_45900</name>
</gene>
<dbReference type="NCBIfam" id="NF004837">
    <property type="entry name" value="PRK06187.1"/>
    <property type="match status" value="1"/>
</dbReference>
<evidence type="ECO:0000313" key="4">
    <source>
        <dbReference type="Proteomes" id="UP000053244"/>
    </source>
</evidence>
<protein>
    <submittedName>
        <fullName evidence="3">Long-chain fatty acid--CoA ligase</fullName>
    </submittedName>
</protein>
<dbReference type="OrthoDB" id="9803968at2"/>
<dbReference type="PROSITE" id="PS00455">
    <property type="entry name" value="AMP_BINDING"/>
    <property type="match status" value="1"/>
</dbReference>
<dbReference type="Pfam" id="PF13193">
    <property type="entry name" value="AMP-binding_C"/>
    <property type="match status" value="1"/>
</dbReference>
<feature type="domain" description="AMP-dependent synthetase/ligase" evidence="1">
    <location>
        <begin position="9"/>
        <end position="369"/>
    </location>
</feature>
<reference evidence="3 4" key="1">
    <citation type="submission" date="2015-10" db="EMBL/GenBank/DDBJ databases">
        <authorList>
            <person name="Gilbert D.G."/>
        </authorList>
    </citation>
    <scope>NUCLEOTIDE SEQUENCE [LARGE SCALE GENOMIC DNA]</scope>
    <source>
        <strain evidence="3 4">NRRL B-16712</strain>
    </source>
</reference>
<dbReference type="InterPro" id="IPR042099">
    <property type="entry name" value="ANL_N_sf"/>
</dbReference>
<accession>A0A101JB21</accession>
<dbReference type="Gene3D" id="3.30.300.30">
    <property type="match status" value="1"/>
</dbReference>
<keyword evidence="3" id="KW-0436">Ligase</keyword>
<dbReference type="InterPro" id="IPR020845">
    <property type="entry name" value="AMP-binding_CS"/>
</dbReference>
<dbReference type="Proteomes" id="UP000053244">
    <property type="component" value="Unassembled WGS sequence"/>
</dbReference>
<dbReference type="InterPro" id="IPR050237">
    <property type="entry name" value="ATP-dep_AMP-bd_enzyme"/>
</dbReference>
<name>A0A101JB21_9ACTN</name>
<evidence type="ECO:0000259" key="2">
    <source>
        <dbReference type="Pfam" id="PF13193"/>
    </source>
</evidence>
<organism evidence="3 4">
    <name type="scientific">Actinoplanes awajinensis subsp. mycoplanecinus</name>
    <dbReference type="NCBI Taxonomy" id="135947"/>
    <lineage>
        <taxon>Bacteria</taxon>
        <taxon>Bacillati</taxon>
        <taxon>Actinomycetota</taxon>
        <taxon>Actinomycetes</taxon>
        <taxon>Micromonosporales</taxon>
        <taxon>Micromonosporaceae</taxon>
        <taxon>Actinoplanes</taxon>
    </lineage>
</organism>